<keyword evidence="1" id="KW-0812">Transmembrane</keyword>
<dbReference type="AlphaFoldDB" id="A0A3B0S2Q5"/>
<reference evidence="2" key="1">
    <citation type="submission" date="2018-06" db="EMBL/GenBank/DDBJ databases">
        <authorList>
            <person name="Zhirakovskaya E."/>
        </authorList>
    </citation>
    <scope>NUCLEOTIDE SEQUENCE</scope>
</reference>
<keyword evidence="1" id="KW-1133">Transmembrane helix</keyword>
<dbReference type="EMBL" id="UOEJ01000135">
    <property type="protein sequence ID" value="VAW00525.1"/>
    <property type="molecule type" value="Genomic_DNA"/>
</dbReference>
<feature type="transmembrane region" description="Helical" evidence="1">
    <location>
        <begin position="18"/>
        <end position="38"/>
    </location>
</feature>
<feature type="transmembrane region" description="Helical" evidence="1">
    <location>
        <begin position="44"/>
        <end position="61"/>
    </location>
</feature>
<dbReference type="InterPro" id="IPR021682">
    <property type="entry name" value="DUF2933"/>
</dbReference>
<evidence type="ECO:0008006" key="3">
    <source>
        <dbReference type="Google" id="ProtNLM"/>
    </source>
</evidence>
<accession>A0A3B0S2Q5</accession>
<evidence type="ECO:0000313" key="2">
    <source>
        <dbReference type="EMBL" id="VAW00525.1"/>
    </source>
</evidence>
<protein>
    <recommendedName>
        <fullName evidence="3">DUF2933 domain-containing protein</fullName>
    </recommendedName>
</protein>
<proteinExistence type="predicted"/>
<name>A0A3B0S2Q5_9ZZZZ</name>
<organism evidence="2">
    <name type="scientific">hydrothermal vent metagenome</name>
    <dbReference type="NCBI Taxonomy" id="652676"/>
    <lineage>
        <taxon>unclassified sequences</taxon>
        <taxon>metagenomes</taxon>
        <taxon>ecological metagenomes</taxon>
    </lineage>
</organism>
<dbReference type="Pfam" id="PF11666">
    <property type="entry name" value="DUF2933"/>
    <property type="match status" value="1"/>
</dbReference>
<keyword evidence="1" id="KW-0472">Membrane</keyword>
<evidence type="ECO:0000256" key="1">
    <source>
        <dbReference type="SAM" id="Phobius"/>
    </source>
</evidence>
<gene>
    <name evidence="2" type="ORF">MNBD_ALPHA01-849</name>
</gene>
<sequence length="78" mass="9198">MDQKHDHFHRPEKRRSWWLSRSGLVAIIFLGFVLYYLVTEHAAHSLQFLPWLILLLCVFMHKFMHGGHGHGSDEDGDK</sequence>